<sequence>MRCSKFDWIYNLTTTVEPAYSALPVARAAAQAPLSGSPFSRCLSSLQRLQHEEQSGIITMYNPSHITFIDLAQLRLHINGQNVMQVLGVFMRSEAFATPVFWKNVTLLTRSPPSTSGVIIEGWFQCFATSPFQNYESNPDRGTEPDDTAHNESITLSTLREINIFSYLSDSIQVLCRGSEIIQSLVPIAASSARHSNNHMLVATRQVSTTLLGIMPILCLKRNEGQKKITHATFGQCHCYGSKSALSRIAYAQPRTRADVEFPGLRYASSYF</sequence>
<accession>A0A139ID22</accession>
<evidence type="ECO:0000313" key="1">
    <source>
        <dbReference type="EMBL" id="KXT12620.1"/>
    </source>
</evidence>
<reference evidence="1 2" key="1">
    <citation type="submission" date="2015-07" db="EMBL/GenBank/DDBJ databases">
        <title>Comparative genomics of the Sigatoka disease complex on banana suggests a link between parallel evolutionary changes in Pseudocercospora fijiensis and Pseudocercospora eumusae and increased virulence on the banana host.</title>
        <authorList>
            <person name="Chang T.-C."/>
            <person name="Salvucci A."/>
            <person name="Crous P.W."/>
            <person name="Stergiopoulos I."/>
        </authorList>
    </citation>
    <scope>NUCLEOTIDE SEQUENCE [LARGE SCALE GENOMIC DNA]</scope>
    <source>
        <strain evidence="1 2">CBS 116634</strain>
    </source>
</reference>
<dbReference type="Proteomes" id="UP000073492">
    <property type="component" value="Unassembled WGS sequence"/>
</dbReference>
<dbReference type="EMBL" id="LFZO01000145">
    <property type="protein sequence ID" value="KXT12620.1"/>
    <property type="molecule type" value="Genomic_DNA"/>
</dbReference>
<proteinExistence type="predicted"/>
<protein>
    <submittedName>
        <fullName evidence="1">Uncharacterized protein</fullName>
    </submittedName>
</protein>
<name>A0A139ID22_9PEZI</name>
<comment type="caution">
    <text evidence="1">The sequence shown here is derived from an EMBL/GenBank/DDBJ whole genome shotgun (WGS) entry which is preliminary data.</text>
</comment>
<evidence type="ECO:0000313" key="2">
    <source>
        <dbReference type="Proteomes" id="UP000073492"/>
    </source>
</evidence>
<organism evidence="1 2">
    <name type="scientific">Pseudocercospora musae</name>
    <dbReference type="NCBI Taxonomy" id="113226"/>
    <lineage>
        <taxon>Eukaryota</taxon>
        <taxon>Fungi</taxon>
        <taxon>Dikarya</taxon>
        <taxon>Ascomycota</taxon>
        <taxon>Pezizomycotina</taxon>
        <taxon>Dothideomycetes</taxon>
        <taxon>Dothideomycetidae</taxon>
        <taxon>Mycosphaerellales</taxon>
        <taxon>Mycosphaerellaceae</taxon>
        <taxon>Pseudocercospora</taxon>
    </lineage>
</organism>
<gene>
    <name evidence="1" type="ORF">AC579_4223</name>
</gene>
<keyword evidence="2" id="KW-1185">Reference proteome</keyword>
<dbReference type="AlphaFoldDB" id="A0A139ID22"/>